<evidence type="ECO:0008006" key="5">
    <source>
        <dbReference type="Google" id="ProtNLM"/>
    </source>
</evidence>
<gene>
    <name evidence="3" type="ORF">CHARACLAT_029390</name>
</gene>
<evidence type="ECO:0000313" key="4">
    <source>
        <dbReference type="Proteomes" id="UP001352852"/>
    </source>
</evidence>
<dbReference type="InterPro" id="IPR039015">
    <property type="entry name" value="ENDOD1"/>
</dbReference>
<dbReference type="EMBL" id="JAHUTJ010061513">
    <property type="protein sequence ID" value="MED6288723.1"/>
    <property type="molecule type" value="Genomic_DNA"/>
</dbReference>
<dbReference type="SMART" id="SM00477">
    <property type="entry name" value="NUC"/>
    <property type="match status" value="1"/>
</dbReference>
<name>A0ABU7ENB4_9TELE</name>
<evidence type="ECO:0000259" key="2">
    <source>
        <dbReference type="SMART" id="SM00892"/>
    </source>
</evidence>
<feature type="domain" description="DNA/RNA non-specific endonuclease/pyrophosphatase/phosphodiesterase" evidence="2">
    <location>
        <begin position="96"/>
        <end position="295"/>
    </location>
</feature>
<dbReference type="Pfam" id="PF01223">
    <property type="entry name" value="Endonuclease_NS"/>
    <property type="match status" value="1"/>
</dbReference>
<dbReference type="InterPro" id="IPR044929">
    <property type="entry name" value="DNA/RNA_non-sp_Endonuclease_sf"/>
</dbReference>
<dbReference type="InterPro" id="IPR044925">
    <property type="entry name" value="His-Me_finger_sf"/>
</dbReference>
<dbReference type="InterPro" id="IPR001604">
    <property type="entry name" value="Endo_G_ENPP1-like_dom"/>
</dbReference>
<accession>A0ABU7ENB4</accession>
<proteinExistence type="predicted"/>
<dbReference type="PANTHER" id="PTHR21472:SF15">
    <property type="entry name" value="ENDONUCLEASE DOMAIN-CONTAINING 1 PROTEIN-RELATED"/>
    <property type="match status" value="1"/>
</dbReference>
<evidence type="ECO:0000259" key="1">
    <source>
        <dbReference type="SMART" id="SM00477"/>
    </source>
</evidence>
<dbReference type="PANTHER" id="PTHR21472">
    <property type="entry name" value="ENDONUCLEASE DOMAIN-CONTAINING 1 PROTEIN ENDOD1"/>
    <property type="match status" value="1"/>
</dbReference>
<dbReference type="Proteomes" id="UP001352852">
    <property type="component" value="Unassembled WGS sequence"/>
</dbReference>
<sequence length="373" mass="42627">MFDVYRTDLYSSTAISSDLIRETPKMTSQQAWCFLPITALLLSLLSVHTFAEVVKSMSDCDHFFLHQTPPHIPGILEYGKILNQNRYKPICQTYNNKRRFVTLYDVQNKIPVFSAFRFVGSIPGKRPKSFWRVEPQLESKTLQNNMVPRDKNKTYNYQAGDIDYRFNGTFDRGHIFPSSYALTTSDKLSTFTLTNIVPQAESFNKGSWNKMERCTKCVMEKYCINSSGGTEGFVVTGAQPSLNSKLNNRVNIPSTLWSAFCCYSATAKAWIASSHWGDNVQDESKNKYLETKTLEDLHHRLKMSNSEFIVFPGTQCPLQTTVTKFYPEMINCHCPPTTSDPSFSLSGSIAYPPSHLTFIFTLFIYSYHHCLFC</sequence>
<feature type="domain" description="ENPP1-3/EXOG-like endonuclease/phosphodiesterase" evidence="1">
    <location>
        <begin position="97"/>
        <end position="304"/>
    </location>
</feature>
<comment type="caution">
    <text evidence="3">The sequence shown here is derived from an EMBL/GenBank/DDBJ whole genome shotgun (WGS) entry which is preliminary data.</text>
</comment>
<protein>
    <recommendedName>
        <fullName evidence="5">Endonuclease</fullName>
    </recommendedName>
</protein>
<dbReference type="SUPFAM" id="SSF54060">
    <property type="entry name" value="His-Me finger endonucleases"/>
    <property type="match status" value="1"/>
</dbReference>
<evidence type="ECO:0000313" key="3">
    <source>
        <dbReference type="EMBL" id="MED6288723.1"/>
    </source>
</evidence>
<reference evidence="3 4" key="1">
    <citation type="submission" date="2021-06" db="EMBL/GenBank/DDBJ databases">
        <authorList>
            <person name="Palmer J.M."/>
        </authorList>
    </citation>
    <scope>NUCLEOTIDE SEQUENCE [LARGE SCALE GENOMIC DNA]</scope>
    <source>
        <strain evidence="3 4">CL_MEX2019</strain>
        <tissue evidence="3">Muscle</tissue>
    </source>
</reference>
<keyword evidence="4" id="KW-1185">Reference proteome</keyword>
<dbReference type="SMART" id="SM00892">
    <property type="entry name" value="Endonuclease_NS"/>
    <property type="match status" value="1"/>
</dbReference>
<dbReference type="Gene3D" id="3.40.570.10">
    <property type="entry name" value="Extracellular Endonuclease, subunit A"/>
    <property type="match status" value="1"/>
</dbReference>
<dbReference type="InterPro" id="IPR020821">
    <property type="entry name" value="ENPP1-3/EXOG-like_nuc-like"/>
</dbReference>
<organism evidence="3 4">
    <name type="scientific">Characodon lateralis</name>
    <dbReference type="NCBI Taxonomy" id="208331"/>
    <lineage>
        <taxon>Eukaryota</taxon>
        <taxon>Metazoa</taxon>
        <taxon>Chordata</taxon>
        <taxon>Craniata</taxon>
        <taxon>Vertebrata</taxon>
        <taxon>Euteleostomi</taxon>
        <taxon>Actinopterygii</taxon>
        <taxon>Neopterygii</taxon>
        <taxon>Teleostei</taxon>
        <taxon>Neoteleostei</taxon>
        <taxon>Acanthomorphata</taxon>
        <taxon>Ovalentaria</taxon>
        <taxon>Atherinomorphae</taxon>
        <taxon>Cyprinodontiformes</taxon>
        <taxon>Goodeidae</taxon>
        <taxon>Characodon</taxon>
    </lineage>
</organism>